<keyword evidence="3" id="KW-0964">Secreted</keyword>
<evidence type="ECO:0000313" key="6">
    <source>
        <dbReference type="Proteomes" id="UP000319801"/>
    </source>
</evidence>
<dbReference type="PRINTS" id="PR00262">
    <property type="entry name" value="IL1HBGF"/>
</dbReference>
<proteinExistence type="inferred from homology"/>
<protein>
    <submittedName>
        <fullName evidence="5">Fibroblast growth factor 18</fullName>
    </submittedName>
</protein>
<dbReference type="SMART" id="SM00442">
    <property type="entry name" value="FGF"/>
    <property type="match status" value="1"/>
</dbReference>
<reference evidence="5 6" key="1">
    <citation type="journal article" date="2019" name="Genome Biol. Evol.">
        <title>Whole-Genome Sequencing of the Giant Devil Catfish, Bagarius yarrelli.</title>
        <authorList>
            <person name="Jiang W."/>
            <person name="Lv Y."/>
            <person name="Cheng L."/>
            <person name="Yang K."/>
            <person name="Chao B."/>
            <person name="Wang X."/>
            <person name="Li Y."/>
            <person name="Pan X."/>
            <person name="You X."/>
            <person name="Zhang Y."/>
            <person name="Yang J."/>
            <person name="Li J."/>
            <person name="Zhang X."/>
            <person name="Liu S."/>
            <person name="Sun C."/>
            <person name="Yang J."/>
            <person name="Shi Q."/>
        </authorList>
    </citation>
    <scope>NUCLEOTIDE SEQUENCE [LARGE SCALE GENOMIC DNA]</scope>
    <source>
        <strain evidence="5">JWS20170419001</strain>
        <tissue evidence="5">Muscle</tissue>
    </source>
</reference>
<feature type="region of interest" description="Disordered" evidence="4">
    <location>
        <begin position="241"/>
        <end position="276"/>
    </location>
</feature>
<accession>A0A556V5H3</accession>
<dbReference type="Proteomes" id="UP000319801">
    <property type="component" value="Unassembled WGS sequence"/>
</dbReference>
<evidence type="ECO:0000313" key="5">
    <source>
        <dbReference type="EMBL" id="TSV15256.1"/>
    </source>
</evidence>
<dbReference type="Pfam" id="PF00167">
    <property type="entry name" value="FGF"/>
    <property type="match status" value="1"/>
</dbReference>
<comment type="caution">
    <text evidence="5">The sequence shown here is derived from an EMBL/GenBank/DDBJ whole genome shotgun (WGS) entry which is preliminary data.</text>
</comment>
<name>A0A556V5H3_BAGYA</name>
<sequence length="276" mass="32001">MDDASMKEEVFGKRRNIQWLVKEKILQDETLEKENKLPSSIVRMENRILQQLRHSRAHEMRAHVSHRRAATERVRFAHFNARSNNGKKNALRMSIYVLHVETQTGARDSLSRRHHRVYQLYSRTSGKHVQVLGRKIVASGEDGDKYAQLVVEADTFGSQVRIRGKETNFYLCMNRRGKLVGRKANSANAECVFIEMVLENNYTAWMSARYAGWYVGFTKKGRPRRGPQTLPNQQEVHFMKRFPPGEQPNLQHSSFTTVSKRNRRTQETSASPDTQS</sequence>
<dbReference type="Gene3D" id="2.80.10.50">
    <property type="match status" value="1"/>
</dbReference>
<dbReference type="GO" id="GO:0005576">
    <property type="term" value="C:extracellular region"/>
    <property type="evidence" value="ECO:0007669"/>
    <property type="project" value="UniProtKB-SubCell"/>
</dbReference>
<keyword evidence="6" id="KW-1185">Reference proteome</keyword>
<dbReference type="EMBL" id="VCAZ01000123">
    <property type="protein sequence ID" value="TSV15256.1"/>
    <property type="molecule type" value="Genomic_DNA"/>
</dbReference>
<comment type="similarity">
    <text evidence="2">Belongs to the heparin-binding growth factors family.</text>
</comment>
<feature type="compositionally biased region" description="Polar residues" evidence="4">
    <location>
        <begin position="248"/>
        <end position="259"/>
    </location>
</feature>
<dbReference type="OrthoDB" id="5988014at2759"/>
<comment type="subcellular location">
    <subcellularLocation>
        <location evidence="1">Secreted</location>
    </subcellularLocation>
</comment>
<evidence type="ECO:0000256" key="3">
    <source>
        <dbReference type="ARBA" id="ARBA00022525"/>
    </source>
</evidence>
<dbReference type="InterPro" id="IPR008996">
    <property type="entry name" value="IL1/FGF"/>
</dbReference>
<organism evidence="5 6">
    <name type="scientific">Bagarius yarrelli</name>
    <name type="common">Goonch</name>
    <name type="synonym">Bagrus yarrelli</name>
    <dbReference type="NCBI Taxonomy" id="175774"/>
    <lineage>
        <taxon>Eukaryota</taxon>
        <taxon>Metazoa</taxon>
        <taxon>Chordata</taxon>
        <taxon>Craniata</taxon>
        <taxon>Vertebrata</taxon>
        <taxon>Euteleostomi</taxon>
        <taxon>Actinopterygii</taxon>
        <taxon>Neopterygii</taxon>
        <taxon>Teleostei</taxon>
        <taxon>Ostariophysi</taxon>
        <taxon>Siluriformes</taxon>
        <taxon>Sisoridae</taxon>
        <taxon>Sisorinae</taxon>
        <taxon>Bagarius</taxon>
    </lineage>
</organism>
<gene>
    <name evidence="5" type="ORF">Baya_13242</name>
</gene>
<evidence type="ECO:0000256" key="1">
    <source>
        <dbReference type="ARBA" id="ARBA00004613"/>
    </source>
</evidence>
<dbReference type="SUPFAM" id="SSF50353">
    <property type="entry name" value="Cytokine"/>
    <property type="match status" value="1"/>
</dbReference>
<dbReference type="GO" id="GO:0008083">
    <property type="term" value="F:growth factor activity"/>
    <property type="evidence" value="ECO:0007669"/>
    <property type="project" value="InterPro"/>
</dbReference>
<dbReference type="InterPro" id="IPR002209">
    <property type="entry name" value="Fibroblast_GF_fam"/>
</dbReference>
<feature type="compositionally biased region" description="Polar residues" evidence="4">
    <location>
        <begin position="267"/>
        <end position="276"/>
    </location>
</feature>
<evidence type="ECO:0000256" key="2">
    <source>
        <dbReference type="ARBA" id="ARBA00007936"/>
    </source>
</evidence>
<evidence type="ECO:0000256" key="4">
    <source>
        <dbReference type="SAM" id="MobiDB-lite"/>
    </source>
</evidence>
<dbReference type="AlphaFoldDB" id="A0A556V5H3"/>
<dbReference type="PANTHER" id="PTHR11486">
    <property type="entry name" value="FIBROBLAST GROWTH FACTOR"/>
    <property type="match status" value="1"/>
</dbReference>